<feature type="compositionally biased region" description="Low complexity" evidence="1">
    <location>
        <begin position="23"/>
        <end position="54"/>
    </location>
</feature>
<accession>A0A9Q9DR60</accession>
<sequence length="286" mass="28815">MASLSTESNLSAPTKQLGTVTESSSAQSFASAAPLPGTTEPATDPAALPTTTETITDPAPPSTPAALPAVPSKTTSTVPEPESLPITEPVLSVPAIEPVATEPAPAVPIAPIPLASLQTVTLPTIPVAVPTAGIDVPRTVSTAQVPVAVPAASLPAGTLPTIPVAVPTSGSALQLVSTTQSPVAVPSANSLPATITAVPETLAKPASAIAPSIAKTTKWVHLTHSLDTHVLTVPRTMRKRDMIKLVRPMLTVAPECFPILVLLAQKNAAGTNIKPIIDLMIAAAGP</sequence>
<name>A0A9Q9DR60_CURCL</name>
<evidence type="ECO:0000313" key="2">
    <source>
        <dbReference type="EMBL" id="USP77123.1"/>
    </source>
</evidence>
<reference evidence="2" key="1">
    <citation type="submission" date="2021-12" db="EMBL/GenBank/DDBJ databases">
        <title>Curvularia clavata genome.</title>
        <authorList>
            <person name="Cao Y."/>
        </authorList>
    </citation>
    <scope>NUCLEOTIDE SEQUENCE</scope>
    <source>
        <strain evidence="2">Yc1106</strain>
    </source>
</reference>
<gene>
    <name evidence="2" type="ORF">yc1106_04397</name>
</gene>
<evidence type="ECO:0000256" key="1">
    <source>
        <dbReference type="SAM" id="MobiDB-lite"/>
    </source>
</evidence>
<dbReference type="VEuPathDB" id="FungiDB:yc1106_04397"/>
<dbReference type="EMBL" id="CP089276">
    <property type="protein sequence ID" value="USP77123.1"/>
    <property type="molecule type" value="Genomic_DNA"/>
</dbReference>
<feature type="region of interest" description="Disordered" evidence="1">
    <location>
        <begin position="1"/>
        <end position="85"/>
    </location>
</feature>
<feature type="compositionally biased region" description="Polar residues" evidence="1">
    <location>
        <begin position="1"/>
        <end position="22"/>
    </location>
</feature>
<organism evidence="2 3">
    <name type="scientific">Curvularia clavata</name>
    <dbReference type="NCBI Taxonomy" id="95742"/>
    <lineage>
        <taxon>Eukaryota</taxon>
        <taxon>Fungi</taxon>
        <taxon>Dikarya</taxon>
        <taxon>Ascomycota</taxon>
        <taxon>Pezizomycotina</taxon>
        <taxon>Dothideomycetes</taxon>
        <taxon>Pleosporomycetidae</taxon>
        <taxon>Pleosporales</taxon>
        <taxon>Pleosporineae</taxon>
        <taxon>Pleosporaceae</taxon>
        <taxon>Curvularia</taxon>
    </lineage>
</organism>
<dbReference type="OrthoDB" id="6475849at2759"/>
<evidence type="ECO:0000313" key="3">
    <source>
        <dbReference type="Proteomes" id="UP001056012"/>
    </source>
</evidence>
<dbReference type="AlphaFoldDB" id="A0A9Q9DR60"/>
<protein>
    <submittedName>
        <fullName evidence="2">Uncharacterized protein</fullName>
    </submittedName>
</protein>
<dbReference type="Proteomes" id="UP001056012">
    <property type="component" value="Chromosome 3"/>
</dbReference>
<keyword evidence="3" id="KW-1185">Reference proteome</keyword>
<proteinExistence type="predicted"/>